<protein>
    <submittedName>
        <fullName evidence="2">Uncharacterized protein</fullName>
    </submittedName>
</protein>
<evidence type="ECO:0000313" key="3">
    <source>
        <dbReference type="Proteomes" id="UP000694240"/>
    </source>
</evidence>
<name>A0A8T2ABF9_9BRAS</name>
<dbReference type="Proteomes" id="UP000694240">
    <property type="component" value="Chromosome 9"/>
</dbReference>
<dbReference type="EMBL" id="JAEFBK010000009">
    <property type="protein sequence ID" value="KAG7569689.1"/>
    <property type="molecule type" value="Genomic_DNA"/>
</dbReference>
<sequence length="263" mass="31248">MDYPQGINKVSTSVTDNDNKLKKHNLEAEKRLKKVEQDYLHISQKYTETRSQWLSLYDERRRAVNSCSSAADCIDRCNKLVEQLQNALDKLPITETAEETVGHSLMFNSSKSLDIENMMILQQKVQCQELDREAIRDFKQFSTELYYIQKKMPRSDSRKAVNDLLKEVKEKNKSRDKALSNCTLVCNPTSYDNLRKYVELEIKVLKKLIRELQKDWEEKLHIKQYARNIYTDFKQNVKHLEKKKDHLAGQWDDERKLMRKLIR</sequence>
<evidence type="ECO:0000313" key="2">
    <source>
        <dbReference type="EMBL" id="KAG7569689.1"/>
    </source>
</evidence>
<reference evidence="2 3" key="1">
    <citation type="submission" date="2020-12" db="EMBL/GenBank/DDBJ databases">
        <title>Concerted genomic and epigenomic changes stabilize Arabidopsis allopolyploids.</title>
        <authorList>
            <person name="Chen Z."/>
        </authorList>
    </citation>
    <scope>NUCLEOTIDE SEQUENCE [LARGE SCALE GENOMIC DNA]</scope>
    <source>
        <strain evidence="2">Allo738</strain>
        <tissue evidence="2">Leaf</tissue>
    </source>
</reference>
<organism evidence="2 3">
    <name type="scientific">Arabidopsis thaliana x Arabidopsis arenosa</name>
    <dbReference type="NCBI Taxonomy" id="1240361"/>
    <lineage>
        <taxon>Eukaryota</taxon>
        <taxon>Viridiplantae</taxon>
        <taxon>Streptophyta</taxon>
        <taxon>Embryophyta</taxon>
        <taxon>Tracheophyta</taxon>
        <taxon>Spermatophyta</taxon>
        <taxon>Magnoliopsida</taxon>
        <taxon>eudicotyledons</taxon>
        <taxon>Gunneridae</taxon>
        <taxon>Pentapetalae</taxon>
        <taxon>rosids</taxon>
        <taxon>malvids</taxon>
        <taxon>Brassicales</taxon>
        <taxon>Brassicaceae</taxon>
        <taxon>Camelineae</taxon>
        <taxon>Arabidopsis</taxon>
    </lineage>
</organism>
<proteinExistence type="predicted"/>
<dbReference type="AlphaFoldDB" id="A0A8T2ABF9"/>
<keyword evidence="3" id="KW-1185">Reference proteome</keyword>
<feature type="coiled-coil region" evidence="1">
    <location>
        <begin position="161"/>
        <end position="215"/>
    </location>
</feature>
<gene>
    <name evidence="2" type="ORF">ISN45_Aa04g023790</name>
</gene>
<comment type="caution">
    <text evidence="2">The sequence shown here is derived from an EMBL/GenBank/DDBJ whole genome shotgun (WGS) entry which is preliminary data.</text>
</comment>
<evidence type="ECO:0000256" key="1">
    <source>
        <dbReference type="SAM" id="Coils"/>
    </source>
</evidence>
<feature type="coiled-coil region" evidence="1">
    <location>
        <begin position="18"/>
        <end position="45"/>
    </location>
</feature>
<accession>A0A8T2ABF9</accession>
<keyword evidence="1" id="KW-0175">Coiled coil</keyword>